<evidence type="ECO:0000313" key="2">
    <source>
        <dbReference type="EMBL" id="CAB9531011.1"/>
    </source>
</evidence>
<keyword evidence="3" id="KW-1185">Reference proteome</keyword>
<feature type="compositionally biased region" description="Basic and acidic residues" evidence="1">
    <location>
        <begin position="350"/>
        <end position="359"/>
    </location>
</feature>
<feature type="region of interest" description="Disordered" evidence="1">
    <location>
        <begin position="339"/>
        <end position="359"/>
    </location>
</feature>
<sequence length="448" mass="48818">MDAQQIRTMVEAAVQAAVAAALQDQNVLDAIRPPAVVVPQAPFAVNPAGAGNNAWDFTSSTGIKIFIASTAPFTLPYDGNLPGLRDFLRKIWQRAESYGWTAILVVADASATPRNLTVQHGCLVLEDVQAHAIAYLRLQQREHQASSCLRKLLLGSITPKLANRLSSREEKYTVNTAAAVAPGVAAPAPIMIQDGTCMLYELIKMVSVETKATVSIILKKLNNLDVLMEKCKSNVEEFNTIVDDLVAQLDARSVTTPPMMENLFEGYSNCADPKFARYIYMKQEAYEDGTIQLQYPALMKVALERYKVLVDKNQWLQKTEEQLEIIALKAQVVSLTASKQTSGTPSKATPRKDQKGQGDKFAWKLVAPKQGEAQEKTVNGKAYVYCPYHDTTKWVLEVNDKGVNHRTGCTKMKEAKAAEAAAGQGDATEAALAGAIEDVGTATVDDNP</sequence>
<dbReference type="EMBL" id="CAICTM010003185">
    <property type="protein sequence ID" value="CAB9531011.1"/>
    <property type="molecule type" value="Genomic_DNA"/>
</dbReference>
<accession>A0A9N8HZ11</accession>
<dbReference type="AlphaFoldDB" id="A0A9N8HZ11"/>
<evidence type="ECO:0000256" key="1">
    <source>
        <dbReference type="SAM" id="MobiDB-lite"/>
    </source>
</evidence>
<evidence type="ECO:0000313" key="3">
    <source>
        <dbReference type="Proteomes" id="UP001153069"/>
    </source>
</evidence>
<protein>
    <submittedName>
        <fullName evidence="2">Uncharacterized protein</fullName>
    </submittedName>
</protein>
<name>A0A9N8HZ11_9STRA</name>
<reference evidence="2" key="1">
    <citation type="submission" date="2020-06" db="EMBL/GenBank/DDBJ databases">
        <authorList>
            <consortium name="Plant Systems Biology data submission"/>
        </authorList>
    </citation>
    <scope>NUCLEOTIDE SEQUENCE</scope>
    <source>
        <strain evidence="2">D6</strain>
    </source>
</reference>
<proteinExistence type="predicted"/>
<gene>
    <name evidence="2" type="ORF">SEMRO_3187_G344890.1</name>
</gene>
<comment type="caution">
    <text evidence="2">The sequence shown here is derived from an EMBL/GenBank/DDBJ whole genome shotgun (WGS) entry which is preliminary data.</text>
</comment>
<dbReference type="Proteomes" id="UP001153069">
    <property type="component" value="Unassembled WGS sequence"/>
</dbReference>
<organism evidence="2 3">
    <name type="scientific">Seminavis robusta</name>
    <dbReference type="NCBI Taxonomy" id="568900"/>
    <lineage>
        <taxon>Eukaryota</taxon>
        <taxon>Sar</taxon>
        <taxon>Stramenopiles</taxon>
        <taxon>Ochrophyta</taxon>
        <taxon>Bacillariophyta</taxon>
        <taxon>Bacillariophyceae</taxon>
        <taxon>Bacillariophycidae</taxon>
        <taxon>Naviculales</taxon>
        <taxon>Naviculaceae</taxon>
        <taxon>Seminavis</taxon>
    </lineage>
</organism>